<proteinExistence type="predicted"/>
<dbReference type="AlphaFoldDB" id="X6MQQ6"/>
<evidence type="ECO:0000313" key="3">
    <source>
        <dbReference type="Proteomes" id="UP000023152"/>
    </source>
</evidence>
<accession>X6MQQ6</accession>
<evidence type="ECO:0000256" key="1">
    <source>
        <dbReference type="SAM" id="Phobius"/>
    </source>
</evidence>
<reference evidence="2 3" key="1">
    <citation type="journal article" date="2013" name="Curr. Biol.">
        <title>The Genome of the Foraminiferan Reticulomyxa filosa.</title>
        <authorList>
            <person name="Glockner G."/>
            <person name="Hulsmann N."/>
            <person name="Schleicher M."/>
            <person name="Noegel A.A."/>
            <person name="Eichinger L."/>
            <person name="Gallinger C."/>
            <person name="Pawlowski J."/>
            <person name="Sierra R."/>
            <person name="Euteneuer U."/>
            <person name="Pillet L."/>
            <person name="Moustafa A."/>
            <person name="Platzer M."/>
            <person name="Groth M."/>
            <person name="Szafranski K."/>
            <person name="Schliwa M."/>
        </authorList>
    </citation>
    <scope>NUCLEOTIDE SEQUENCE [LARGE SCALE GENOMIC DNA]</scope>
</reference>
<dbReference type="Proteomes" id="UP000023152">
    <property type="component" value="Unassembled WGS sequence"/>
</dbReference>
<feature type="transmembrane region" description="Helical" evidence="1">
    <location>
        <begin position="176"/>
        <end position="200"/>
    </location>
</feature>
<sequence length="268" mass="30763">MRAIKESFAREKMTEYLMKILGINSPVLKAEDFVCRYASEGPANFIDLMPLNENEEKNTHDNDDRQLFQSRSQQGGTSNSKTWNRSEQNTLFNAQGTAGADMEISNTFVDDPELNDPDLDDPNAPVLKCLPKQIGKEINKLPEIAGKVYGCLYKYNFACKSNCPSYRVCCCEQDCLLVVVMFEAFQISHTTLFFLLLLFMSICVYEKKELSCFMGCALVFFFTLFFSWPFLSLLKIFFLNSYGQFLLFLHKIGNPSQKFAFFLMQISF</sequence>
<dbReference type="EMBL" id="ASPP01018660">
    <property type="protein sequence ID" value="ETO15976.1"/>
    <property type="molecule type" value="Genomic_DNA"/>
</dbReference>
<feature type="transmembrane region" description="Helical" evidence="1">
    <location>
        <begin position="212"/>
        <end position="238"/>
    </location>
</feature>
<comment type="caution">
    <text evidence="2">The sequence shown here is derived from an EMBL/GenBank/DDBJ whole genome shotgun (WGS) entry which is preliminary data.</text>
</comment>
<keyword evidence="1" id="KW-0812">Transmembrane</keyword>
<gene>
    <name evidence="2" type="ORF">RFI_21382</name>
</gene>
<protein>
    <submittedName>
        <fullName evidence="2">Uncharacterized protein</fullName>
    </submittedName>
</protein>
<keyword evidence="1" id="KW-1133">Transmembrane helix</keyword>
<evidence type="ECO:0000313" key="2">
    <source>
        <dbReference type="EMBL" id="ETO15976.1"/>
    </source>
</evidence>
<keyword evidence="1" id="KW-0472">Membrane</keyword>
<organism evidence="2 3">
    <name type="scientific">Reticulomyxa filosa</name>
    <dbReference type="NCBI Taxonomy" id="46433"/>
    <lineage>
        <taxon>Eukaryota</taxon>
        <taxon>Sar</taxon>
        <taxon>Rhizaria</taxon>
        <taxon>Retaria</taxon>
        <taxon>Foraminifera</taxon>
        <taxon>Monothalamids</taxon>
        <taxon>Reticulomyxidae</taxon>
        <taxon>Reticulomyxa</taxon>
    </lineage>
</organism>
<keyword evidence="3" id="KW-1185">Reference proteome</keyword>
<name>X6MQQ6_RETFI</name>